<comment type="caution">
    <text evidence="1">The sequence shown here is derived from an EMBL/GenBank/DDBJ whole genome shotgun (WGS) entry which is preliminary data.</text>
</comment>
<organism evidence="1 2">
    <name type="scientific">Robiginitalea marina</name>
    <dbReference type="NCBI Taxonomy" id="2954105"/>
    <lineage>
        <taxon>Bacteria</taxon>
        <taxon>Pseudomonadati</taxon>
        <taxon>Bacteroidota</taxon>
        <taxon>Flavobacteriia</taxon>
        <taxon>Flavobacteriales</taxon>
        <taxon>Flavobacteriaceae</taxon>
        <taxon>Robiginitalea</taxon>
    </lineage>
</organism>
<dbReference type="Proteomes" id="UP001206312">
    <property type="component" value="Unassembled WGS sequence"/>
</dbReference>
<protein>
    <recommendedName>
        <fullName evidence="3">Lipocalin-like domain-containing protein</fullName>
    </recommendedName>
</protein>
<name>A0ABT1AYD7_9FLAO</name>
<reference evidence="1 2" key="1">
    <citation type="submission" date="2022-06" db="EMBL/GenBank/DDBJ databases">
        <authorList>
            <person name="Xuan X."/>
        </authorList>
    </citation>
    <scope>NUCLEOTIDE SEQUENCE [LARGE SCALE GENOMIC DNA]</scope>
    <source>
        <strain evidence="1 2">2V75</strain>
    </source>
</reference>
<dbReference type="EMBL" id="JAMXIB010000006">
    <property type="protein sequence ID" value="MCO5725016.1"/>
    <property type="molecule type" value="Genomic_DNA"/>
</dbReference>
<evidence type="ECO:0008006" key="3">
    <source>
        <dbReference type="Google" id="ProtNLM"/>
    </source>
</evidence>
<dbReference type="RefSeq" id="WP_252741392.1">
    <property type="nucleotide sequence ID" value="NZ_JAMXIB010000006.1"/>
</dbReference>
<gene>
    <name evidence="1" type="ORF">NG653_09135</name>
</gene>
<keyword evidence="2" id="KW-1185">Reference proteome</keyword>
<proteinExistence type="predicted"/>
<sequence length="138" mass="15697">MKKVNLMLLAFLLMAFQCDEDADFIEDPLFESGLMGRWELADETINGISDLLPKCCRFFEFSPDGNPEDLEGLVSYTDETGVFEGVFTLDPENQTIALRRENRTPVTYSYSLSSAGDYLEFSFSEGDAEFLQGWQRTE</sequence>
<evidence type="ECO:0000313" key="2">
    <source>
        <dbReference type="Proteomes" id="UP001206312"/>
    </source>
</evidence>
<evidence type="ECO:0000313" key="1">
    <source>
        <dbReference type="EMBL" id="MCO5725016.1"/>
    </source>
</evidence>
<accession>A0ABT1AYD7</accession>